<keyword evidence="4" id="KW-0472">Membrane</keyword>
<feature type="domain" description="ABC transmembrane type-1" evidence="5">
    <location>
        <begin position="1"/>
        <end position="85"/>
    </location>
</feature>
<evidence type="ECO:0000256" key="3">
    <source>
        <dbReference type="ARBA" id="ARBA00022989"/>
    </source>
</evidence>
<evidence type="ECO:0000256" key="4">
    <source>
        <dbReference type="ARBA" id="ARBA00023136"/>
    </source>
</evidence>
<dbReference type="Gene3D" id="1.20.1560.10">
    <property type="entry name" value="ABC transporter type 1, transmembrane domain"/>
    <property type="match status" value="1"/>
</dbReference>
<name>A0ABZ1B7V6_9ACTN</name>
<evidence type="ECO:0000259" key="5">
    <source>
        <dbReference type="PROSITE" id="PS50929"/>
    </source>
</evidence>
<organism evidence="6 7">
    <name type="scientific">Blastococcus brunescens</name>
    <dbReference type="NCBI Taxonomy" id="1564165"/>
    <lineage>
        <taxon>Bacteria</taxon>
        <taxon>Bacillati</taxon>
        <taxon>Actinomycetota</taxon>
        <taxon>Actinomycetes</taxon>
        <taxon>Geodermatophilales</taxon>
        <taxon>Geodermatophilaceae</taxon>
        <taxon>Blastococcus</taxon>
    </lineage>
</organism>
<dbReference type="SUPFAM" id="SSF90123">
    <property type="entry name" value="ABC transporter transmembrane region"/>
    <property type="match status" value="1"/>
</dbReference>
<evidence type="ECO:0000256" key="1">
    <source>
        <dbReference type="ARBA" id="ARBA00004651"/>
    </source>
</evidence>
<evidence type="ECO:0000313" key="7">
    <source>
        <dbReference type="Proteomes" id="UP001324287"/>
    </source>
</evidence>
<proteinExistence type="predicted"/>
<reference evidence="6 7" key="1">
    <citation type="submission" date="2023-12" db="EMBL/GenBank/DDBJ databases">
        <title>Blastococcus brunescens sp. nov., an actonobacterium isolated from sandstone collected in sahara desert.</title>
        <authorList>
            <person name="Gtari M."/>
            <person name="Ghodhbane F."/>
        </authorList>
    </citation>
    <scope>NUCLEOTIDE SEQUENCE [LARGE SCALE GENOMIC DNA]</scope>
    <source>
        <strain evidence="6 7">BMG 8361</strain>
    </source>
</reference>
<protein>
    <recommendedName>
        <fullName evidence="5">ABC transmembrane type-1 domain-containing protein</fullName>
    </recommendedName>
</protein>
<gene>
    <name evidence="6" type="ORF">U6N30_10280</name>
</gene>
<dbReference type="PROSITE" id="PS50929">
    <property type="entry name" value="ABC_TM1F"/>
    <property type="match status" value="1"/>
</dbReference>
<sequence length="137" mass="14896">MQERFGGSNERSLRDGVQAKRLSAGLERSTDVLVGLATGIVLYVGARQVLAGDLTPGELTVFLTYLKTAFKPMRDIAKYTGRISKAAASGERIVDVLEVEPELRDAPWARPCPAVLGYVEFDDVHLAYVPGHPVLRG</sequence>
<keyword evidence="2" id="KW-0812">Transmembrane</keyword>
<dbReference type="EMBL" id="CP141261">
    <property type="protein sequence ID" value="WRL65898.1"/>
    <property type="molecule type" value="Genomic_DNA"/>
</dbReference>
<dbReference type="RefSeq" id="WP_324277215.1">
    <property type="nucleotide sequence ID" value="NZ_CP141261.1"/>
</dbReference>
<keyword evidence="7" id="KW-1185">Reference proteome</keyword>
<evidence type="ECO:0000313" key="6">
    <source>
        <dbReference type="EMBL" id="WRL65898.1"/>
    </source>
</evidence>
<comment type="subcellular location">
    <subcellularLocation>
        <location evidence="1">Cell membrane</location>
        <topology evidence="1">Multi-pass membrane protein</topology>
    </subcellularLocation>
</comment>
<dbReference type="Proteomes" id="UP001324287">
    <property type="component" value="Chromosome"/>
</dbReference>
<accession>A0ABZ1B7V6</accession>
<dbReference type="InterPro" id="IPR036640">
    <property type="entry name" value="ABC1_TM_sf"/>
</dbReference>
<keyword evidence="3" id="KW-1133">Transmembrane helix</keyword>
<evidence type="ECO:0000256" key="2">
    <source>
        <dbReference type="ARBA" id="ARBA00022692"/>
    </source>
</evidence>
<dbReference type="InterPro" id="IPR011527">
    <property type="entry name" value="ABC1_TM_dom"/>
</dbReference>